<dbReference type="InterPro" id="IPR006151">
    <property type="entry name" value="Shikm_DH/Glu-tRNA_Rdtase"/>
</dbReference>
<feature type="domain" description="Shikimate dehydrogenase substrate binding N-terminal" evidence="12">
    <location>
        <begin position="12"/>
        <end position="94"/>
    </location>
</feature>
<feature type="binding site" evidence="10">
    <location>
        <position position="92"/>
    </location>
    <ligand>
        <name>shikimate</name>
        <dbReference type="ChEBI" id="CHEBI:36208"/>
    </ligand>
</feature>
<dbReference type="GO" id="GO:0052734">
    <property type="term" value="F:shikimate 3-dehydrogenase (NAD+) activity"/>
    <property type="evidence" value="ECO:0007669"/>
    <property type="project" value="RHEA"/>
</dbReference>
<name>A0A521BUW5_9BACL</name>
<comment type="function">
    <text evidence="10">Involved in the biosynthesis of the chorismate, which leads to the biosynthesis of aromatic amino acids. Catalyzes the reversible NADPH linked reduction of 3-dehydroshikimate (DHSA) to yield shikimate (SA).</text>
</comment>
<accession>A0A521BUW5</accession>
<feature type="binding site" evidence="10">
    <location>
        <begin position="132"/>
        <end position="136"/>
    </location>
    <ligand>
        <name>NADP(+)</name>
        <dbReference type="ChEBI" id="CHEBI:58349"/>
    </ligand>
</feature>
<dbReference type="InterPro" id="IPR036291">
    <property type="entry name" value="NAD(P)-bd_dom_sf"/>
</dbReference>
<evidence type="ECO:0000256" key="3">
    <source>
        <dbReference type="ARBA" id="ARBA00022857"/>
    </source>
</evidence>
<dbReference type="InterPro" id="IPR041121">
    <property type="entry name" value="SDH_C"/>
</dbReference>
<dbReference type="PANTHER" id="PTHR21089:SF1">
    <property type="entry name" value="BIFUNCTIONAL 3-DEHYDROQUINATE DEHYDRATASE_SHIKIMATE DEHYDROGENASE, CHLOROPLASTIC"/>
    <property type="match status" value="1"/>
</dbReference>
<dbReference type="GO" id="GO:0008652">
    <property type="term" value="P:amino acid biosynthetic process"/>
    <property type="evidence" value="ECO:0007669"/>
    <property type="project" value="UniProtKB-KW"/>
</dbReference>
<feature type="binding site" evidence="10">
    <location>
        <position position="67"/>
    </location>
    <ligand>
        <name>shikimate</name>
        <dbReference type="ChEBI" id="CHEBI:36208"/>
    </ligand>
</feature>
<evidence type="ECO:0000256" key="9">
    <source>
        <dbReference type="ARBA" id="ARBA00060613"/>
    </source>
</evidence>
<organism evidence="14 15">
    <name type="scientific">Melghirimyces algeriensis</name>
    <dbReference type="NCBI Taxonomy" id="910412"/>
    <lineage>
        <taxon>Bacteria</taxon>
        <taxon>Bacillati</taxon>
        <taxon>Bacillota</taxon>
        <taxon>Bacilli</taxon>
        <taxon>Bacillales</taxon>
        <taxon>Thermoactinomycetaceae</taxon>
        <taxon>Melghirimyces</taxon>
    </lineage>
</organism>
<dbReference type="InterPro" id="IPR046346">
    <property type="entry name" value="Aminoacid_DH-like_N_sf"/>
</dbReference>
<dbReference type="EC" id="1.1.1.25" evidence="10"/>
<dbReference type="AlphaFoldDB" id="A0A521BUW5"/>
<dbReference type="GO" id="GO:0009423">
    <property type="term" value="P:chorismate biosynthetic process"/>
    <property type="evidence" value="ECO:0007669"/>
    <property type="project" value="UniProtKB-UniRule"/>
</dbReference>
<keyword evidence="3 10" id="KW-0521">NADP</keyword>
<dbReference type="NCBIfam" id="TIGR00507">
    <property type="entry name" value="aroE"/>
    <property type="match status" value="1"/>
</dbReference>
<dbReference type="FunFam" id="3.40.50.720:FF:000086">
    <property type="entry name" value="Quinate/shikimate dehydrogenase"/>
    <property type="match status" value="1"/>
</dbReference>
<evidence type="ECO:0000256" key="5">
    <source>
        <dbReference type="ARBA" id="ARBA00023141"/>
    </source>
</evidence>
<evidence type="ECO:0000256" key="10">
    <source>
        <dbReference type="HAMAP-Rule" id="MF_00222"/>
    </source>
</evidence>
<dbReference type="Pfam" id="PF18317">
    <property type="entry name" value="SDH_C"/>
    <property type="match status" value="1"/>
</dbReference>
<keyword evidence="15" id="KW-1185">Reference proteome</keyword>
<dbReference type="GO" id="GO:0005829">
    <property type="term" value="C:cytosol"/>
    <property type="evidence" value="ECO:0007669"/>
    <property type="project" value="TreeGrafter"/>
</dbReference>
<evidence type="ECO:0000259" key="11">
    <source>
        <dbReference type="Pfam" id="PF01488"/>
    </source>
</evidence>
<dbReference type="EMBL" id="FXTI01000002">
    <property type="protein sequence ID" value="SMO50946.1"/>
    <property type="molecule type" value="Genomic_DNA"/>
</dbReference>
<evidence type="ECO:0000256" key="8">
    <source>
        <dbReference type="ARBA" id="ARBA00052329"/>
    </source>
</evidence>
<evidence type="ECO:0000313" key="14">
    <source>
        <dbReference type="EMBL" id="SMO50946.1"/>
    </source>
</evidence>
<feature type="binding site" evidence="10">
    <location>
        <begin position="20"/>
        <end position="22"/>
    </location>
    <ligand>
        <name>shikimate</name>
        <dbReference type="ChEBI" id="CHEBI:36208"/>
    </ligand>
</feature>
<evidence type="ECO:0000256" key="2">
    <source>
        <dbReference type="ARBA" id="ARBA00022605"/>
    </source>
</evidence>
<reference evidence="14 15" key="1">
    <citation type="submission" date="2017-05" db="EMBL/GenBank/DDBJ databases">
        <authorList>
            <person name="Varghese N."/>
            <person name="Submissions S."/>
        </authorList>
    </citation>
    <scope>NUCLEOTIDE SEQUENCE [LARGE SCALE GENOMIC DNA]</scope>
    <source>
        <strain evidence="14 15">DSM 45474</strain>
    </source>
</reference>
<feature type="binding site" evidence="10">
    <location>
        <position position="83"/>
    </location>
    <ligand>
        <name>NADP(+)</name>
        <dbReference type="ChEBI" id="CHEBI:58349"/>
    </ligand>
</feature>
<feature type="binding site" evidence="10">
    <location>
        <position position="226"/>
    </location>
    <ligand>
        <name>shikimate</name>
        <dbReference type="ChEBI" id="CHEBI:36208"/>
    </ligand>
</feature>
<keyword evidence="4 10" id="KW-0560">Oxidoreductase</keyword>
<dbReference type="InterPro" id="IPR022893">
    <property type="entry name" value="Shikimate_DH_fam"/>
</dbReference>
<dbReference type="GO" id="GO:0009073">
    <property type="term" value="P:aromatic amino acid family biosynthetic process"/>
    <property type="evidence" value="ECO:0007669"/>
    <property type="project" value="UniProtKB-KW"/>
</dbReference>
<evidence type="ECO:0000256" key="7">
    <source>
        <dbReference type="ARBA" id="ARBA00051639"/>
    </source>
</evidence>
<comment type="pathway">
    <text evidence="9">Aromatic compound metabolism; 3,4-dihydroxybenzoate biosynthesis; 3-dehydroquinate from D-quinate (NAD(+) route).</text>
</comment>
<sequence>MHLHANIEKTGLLGHPVGHSKSPEMLNAAYQKEELPFIYLAFDVKPDHLGQAVKGLRALGFRGWNVTIPHKVTIMEHLDQLDESARAIGAVNTVINKGEYLLGTNTDGQGYLQSLVSETGIHLIQQRVVILGAGGAARAVGYALAQAGVQHITVINRTEGRAKQLASHLSHWIPATWVSTDRMEEAIREATLLVQTTSVGMHPDVEACPVHPIFLHEDLLVSDLVYHPRKTRLLKEAQKRGAKIHGGLGMLVHQGALAYQHWTGKEAPIKIMRQTLENSL</sequence>
<feature type="binding site" evidence="10">
    <location>
        <position position="254"/>
    </location>
    <ligand>
        <name>shikimate</name>
        <dbReference type="ChEBI" id="CHEBI:36208"/>
    </ligand>
</feature>
<comment type="pathway">
    <text evidence="1 10">Metabolic intermediate biosynthesis; chorismate biosynthesis; chorismate from D-erythrose 4-phosphate and phosphoenolpyruvate: step 4/7.</text>
</comment>
<keyword evidence="2 10" id="KW-0028">Amino-acid biosynthesis</keyword>
<dbReference type="HAMAP" id="MF_00222">
    <property type="entry name" value="Shikimate_DH_AroE"/>
    <property type="match status" value="1"/>
</dbReference>
<dbReference type="RefSeq" id="WP_185956048.1">
    <property type="nucleotide sequence ID" value="NZ_FXTI01000002.1"/>
</dbReference>
<evidence type="ECO:0000256" key="1">
    <source>
        <dbReference type="ARBA" id="ARBA00004871"/>
    </source>
</evidence>
<proteinExistence type="inferred from homology"/>
<keyword evidence="5 10" id="KW-0057">Aromatic amino acid biosynthesis</keyword>
<dbReference type="GO" id="GO:0019632">
    <property type="term" value="P:shikimate metabolic process"/>
    <property type="evidence" value="ECO:0007669"/>
    <property type="project" value="InterPro"/>
</dbReference>
<feature type="domain" description="Quinate/shikimate 5-dehydrogenase/glutamyl-tRNA reductase" evidence="11">
    <location>
        <begin position="122"/>
        <end position="198"/>
    </location>
</feature>
<feature type="domain" description="SDH C-terminal" evidence="13">
    <location>
        <begin position="247"/>
        <end position="277"/>
    </location>
</feature>
<protein>
    <recommendedName>
        <fullName evidence="10">Shikimate dehydrogenase (NADP(+))</fullName>
        <shortName evidence="10">SDH</shortName>
        <ecNumber evidence="10">1.1.1.25</ecNumber>
    </recommendedName>
</protein>
<dbReference type="InterPro" id="IPR013708">
    <property type="entry name" value="Shikimate_DH-bd_N"/>
</dbReference>
<feature type="binding site" evidence="10">
    <location>
        <position position="107"/>
    </location>
    <ligand>
        <name>shikimate</name>
        <dbReference type="ChEBI" id="CHEBI:36208"/>
    </ligand>
</feature>
<feature type="binding site" evidence="10">
    <location>
        <position position="224"/>
    </location>
    <ligand>
        <name>NADP(+)</name>
        <dbReference type="ChEBI" id="CHEBI:58349"/>
    </ligand>
</feature>
<evidence type="ECO:0000256" key="6">
    <source>
        <dbReference type="ARBA" id="ARBA00049442"/>
    </source>
</evidence>
<dbReference type="NCBIfam" id="NF001319">
    <property type="entry name" value="PRK00258.3-3"/>
    <property type="match status" value="1"/>
</dbReference>
<comment type="similarity">
    <text evidence="10">Belongs to the shikimate dehydrogenase family.</text>
</comment>
<comment type="catalytic activity">
    <reaction evidence="8">
        <text>shikimate + NAD(+) = 3-dehydroshikimate + NADH + H(+)</text>
        <dbReference type="Rhea" id="RHEA:17741"/>
        <dbReference type="ChEBI" id="CHEBI:15378"/>
        <dbReference type="ChEBI" id="CHEBI:16630"/>
        <dbReference type="ChEBI" id="CHEBI:36208"/>
        <dbReference type="ChEBI" id="CHEBI:57540"/>
        <dbReference type="ChEBI" id="CHEBI:57945"/>
    </reaction>
</comment>
<dbReference type="SUPFAM" id="SSF51735">
    <property type="entry name" value="NAD(P)-binding Rossmann-fold domains"/>
    <property type="match status" value="1"/>
</dbReference>
<dbReference type="InterPro" id="IPR011342">
    <property type="entry name" value="Shikimate_DH"/>
</dbReference>
<comment type="subunit">
    <text evidence="10">Homodimer.</text>
</comment>
<dbReference type="SUPFAM" id="SSF53223">
    <property type="entry name" value="Aminoacid dehydrogenase-like, N-terminal domain"/>
    <property type="match status" value="1"/>
</dbReference>
<dbReference type="Proteomes" id="UP000315636">
    <property type="component" value="Unassembled WGS sequence"/>
</dbReference>
<evidence type="ECO:0000256" key="4">
    <source>
        <dbReference type="ARBA" id="ARBA00023002"/>
    </source>
</evidence>
<dbReference type="Gene3D" id="3.40.50.720">
    <property type="entry name" value="NAD(P)-binding Rossmann-like Domain"/>
    <property type="match status" value="1"/>
</dbReference>
<feature type="binding site" evidence="10">
    <location>
        <position position="247"/>
    </location>
    <ligand>
        <name>NADP(+)</name>
        <dbReference type="ChEBI" id="CHEBI:58349"/>
    </ligand>
</feature>
<dbReference type="Pfam" id="PF08501">
    <property type="entry name" value="Shikimate_dh_N"/>
    <property type="match status" value="1"/>
</dbReference>
<dbReference type="GO" id="GO:0004764">
    <property type="term" value="F:shikimate 3-dehydrogenase (NADP+) activity"/>
    <property type="evidence" value="ECO:0007669"/>
    <property type="project" value="UniProtKB-UniRule"/>
</dbReference>
<dbReference type="GO" id="GO:0030266">
    <property type="term" value="F:quinate 3-dehydrogenase (NAD+) activity"/>
    <property type="evidence" value="ECO:0007669"/>
    <property type="project" value="UniProtKB-EC"/>
</dbReference>
<gene>
    <name evidence="10" type="primary">aroE</name>
    <name evidence="14" type="ORF">SAMN06264849_102452</name>
</gene>
<feature type="binding site" evidence="10">
    <location>
        <begin position="156"/>
        <end position="161"/>
    </location>
    <ligand>
        <name>NADP(+)</name>
        <dbReference type="ChEBI" id="CHEBI:58349"/>
    </ligand>
</feature>
<comment type="catalytic activity">
    <reaction evidence="6 10">
        <text>shikimate + NADP(+) = 3-dehydroshikimate + NADPH + H(+)</text>
        <dbReference type="Rhea" id="RHEA:17737"/>
        <dbReference type="ChEBI" id="CHEBI:15378"/>
        <dbReference type="ChEBI" id="CHEBI:16630"/>
        <dbReference type="ChEBI" id="CHEBI:36208"/>
        <dbReference type="ChEBI" id="CHEBI:57783"/>
        <dbReference type="ChEBI" id="CHEBI:58349"/>
        <dbReference type="EC" id="1.1.1.25"/>
    </reaction>
</comment>
<dbReference type="UniPathway" id="UPA00053">
    <property type="reaction ID" value="UER00087"/>
</dbReference>
<comment type="catalytic activity">
    <reaction evidence="7">
        <text>L-quinate + NAD(+) = 3-dehydroquinate + NADH + H(+)</text>
        <dbReference type="Rhea" id="RHEA:22364"/>
        <dbReference type="ChEBI" id="CHEBI:15378"/>
        <dbReference type="ChEBI" id="CHEBI:29751"/>
        <dbReference type="ChEBI" id="CHEBI:32364"/>
        <dbReference type="ChEBI" id="CHEBI:57540"/>
        <dbReference type="ChEBI" id="CHEBI:57945"/>
        <dbReference type="EC" id="1.1.1.24"/>
    </reaction>
</comment>
<dbReference type="PANTHER" id="PTHR21089">
    <property type="entry name" value="SHIKIMATE DEHYDROGENASE"/>
    <property type="match status" value="1"/>
</dbReference>
<dbReference type="GO" id="GO:0050661">
    <property type="term" value="F:NADP binding"/>
    <property type="evidence" value="ECO:0007669"/>
    <property type="project" value="InterPro"/>
</dbReference>
<dbReference type="Pfam" id="PF01488">
    <property type="entry name" value="Shikimate_DH"/>
    <property type="match status" value="1"/>
</dbReference>
<evidence type="ECO:0000313" key="15">
    <source>
        <dbReference type="Proteomes" id="UP000315636"/>
    </source>
</evidence>
<dbReference type="CDD" id="cd01065">
    <property type="entry name" value="NAD_bind_Shikimate_DH"/>
    <property type="match status" value="1"/>
</dbReference>
<evidence type="ECO:0000259" key="12">
    <source>
        <dbReference type="Pfam" id="PF08501"/>
    </source>
</evidence>
<dbReference type="NCBIfam" id="NF001314">
    <property type="entry name" value="PRK00258.2-2"/>
    <property type="match status" value="1"/>
</dbReference>
<evidence type="ECO:0000259" key="13">
    <source>
        <dbReference type="Pfam" id="PF18317"/>
    </source>
</evidence>
<dbReference type="Gene3D" id="3.40.50.10860">
    <property type="entry name" value="Leucine Dehydrogenase, chain A, domain 1"/>
    <property type="match status" value="1"/>
</dbReference>
<feature type="active site" description="Proton acceptor" evidence="10">
    <location>
        <position position="71"/>
    </location>
</feature>